<dbReference type="Proteomes" id="UP000559027">
    <property type="component" value="Unassembled WGS sequence"/>
</dbReference>
<dbReference type="SUPFAM" id="SSF51445">
    <property type="entry name" value="(Trans)glycosidases"/>
    <property type="match status" value="1"/>
</dbReference>
<dbReference type="Pfam" id="PF00150">
    <property type="entry name" value="Cellulase"/>
    <property type="match status" value="1"/>
</dbReference>
<dbReference type="InterPro" id="IPR017853">
    <property type="entry name" value="GH"/>
</dbReference>
<comment type="subcellular location">
    <subcellularLocation>
        <location evidence="1">Cell membrane</location>
        <topology evidence="1">Single-pass type II membrane protein</topology>
    </subcellularLocation>
</comment>
<evidence type="ECO:0000256" key="12">
    <source>
        <dbReference type="ARBA" id="ARBA00036824"/>
    </source>
</evidence>
<reference evidence="19 20" key="1">
    <citation type="journal article" date="2020" name="ISME J.">
        <title>Uncovering the hidden diversity of litter-decomposition mechanisms in mushroom-forming fungi.</title>
        <authorList>
            <person name="Floudas D."/>
            <person name="Bentzer J."/>
            <person name="Ahren D."/>
            <person name="Johansson T."/>
            <person name="Persson P."/>
            <person name="Tunlid A."/>
        </authorList>
    </citation>
    <scope>NUCLEOTIDE SEQUENCE [LARGE SCALE GENOMIC DNA]</scope>
    <source>
        <strain evidence="19 20">CBS 146.42</strain>
    </source>
</reference>
<dbReference type="GO" id="GO:0009251">
    <property type="term" value="P:glucan catabolic process"/>
    <property type="evidence" value="ECO:0007669"/>
    <property type="project" value="TreeGrafter"/>
</dbReference>
<feature type="transmembrane region" description="Helical" evidence="17">
    <location>
        <begin position="46"/>
        <end position="71"/>
    </location>
</feature>
<dbReference type="EMBL" id="JAACJO010000005">
    <property type="protein sequence ID" value="KAF5358125.1"/>
    <property type="molecule type" value="Genomic_DNA"/>
</dbReference>
<evidence type="ECO:0000256" key="8">
    <source>
        <dbReference type="ARBA" id="ARBA00023136"/>
    </source>
</evidence>
<comment type="catalytic activity">
    <reaction evidence="12">
        <text>Successive hydrolysis of beta-D-glucose units from the non-reducing ends of (1-&gt;3)-beta-D-glucans, releasing alpha-glucose.</text>
        <dbReference type="EC" id="3.2.1.58"/>
    </reaction>
</comment>
<feature type="region of interest" description="Disordered" evidence="16">
    <location>
        <begin position="75"/>
        <end position="110"/>
    </location>
</feature>
<evidence type="ECO:0000256" key="6">
    <source>
        <dbReference type="ARBA" id="ARBA00022968"/>
    </source>
</evidence>
<dbReference type="GO" id="GO:0005576">
    <property type="term" value="C:extracellular region"/>
    <property type="evidence" value="ECO:0007669"/>
    <property type="project" value="TreeGrafter"/>
</dbReference>
<comment type="function">
    <text evidence="13">Glucosidase involved in the degradation of cellulosic biomass. Active on lichenan.</text>
</comment>
<evidence type="ECO:0000256" key="11">
    <source>
        <dbReference type="ARBA" id="ARBA00023316"/>
    </source>
</evidence>
<dbReference type="PANTHER" id="PTHR31297:SF34">
    <property type="entry name" value="GLUCAN 1,3-BETA-GLUCOSIDASE 2"/>
    <property type="match status" value="1"/>
</dbReference>
<dbReference type="InterPro" id="IPR001547">
    <property type="entry name" value="Glyco_hydro_5"/>
</dbReference>
<feature type="compositionally biased region" description="Low complexity" evidence="16">
    <location>
        <begin position="683"/>
        <end position="694"/>
    </location>
</feature>
<evidence type="ECO:0000256" key="7">
    <source>
        <dbReference type="ARBA" id="ARBA00022989"/>
    </source>
</evidence>
<evidence type="ECO:0000256" key="2">
    <source>
        <dbReference type="ARBA" id="ARBA00005641"/>
    </source>
</evidence>
<keyword evidence="11" id="KW-0961">Cell wall biogenesis/degradation</keyword>
<dbReference type="EC" id="3.2.1.58" evidence="14"/>
<evidence type="ECO:0000256" key="14">
    <source>
        <dbReference type="ARBA" id="ARBA00038929"/>
    </source>
</evidence>
<keyword evidence="5" id="KW-0378">Hydrolase</keyword>
<evidence type="ECO:0000256" key="16">
    <source>
        <dbReference type="SAM" id="MobiDB-lite"/>
    </source>
</evidence>
<evidence type="ECO:0000256" key="17">
    <source>
        <dbReference type="SAM" id="Phobius"/>
    </source>
</evidence>
<evidence type="ECO:0000256" key="13">
    <source>
        <dbReference type="ARBA" id="ARBA00037126"/>
    </source>
</evidence>
<dbReference type="OrthoDB" id="62120at2759"/>
<evidence type="ECO:0000313" key="20">
    <source>
        <dbReference type="Proteomes" id="UP000559027"/>
    </source>
</evidence>
<evidence type="ECO:0000256" key="9">
    <source>
        <dbReference type="ARBA" id="ARBA00023180"/>
    </source>
</evidence>
<keyword evidence="7 17" id="KW-1133">Transmembrane helix</keyword>
<evidence type="ECO:0000256" key="4">
    <source>
        <dbReference type="ARBA" id="ARBA00022692"/>
    </source>
</evidence>
<keyword evidence="4 17" id="KW-0812">Transmembrane</keyword>
<dbReference type="InterPro" id="IPR050386">
    <property type="entry name" value="Glycosyl_hydrolase_5"/>
</dbReference>
<feature type="domain" description="Glycoside hydrolase family 5" evidence="18">
    <location>
        <begin position="205"/>
        <end position="367"/>
    </location>
</feature>
<dbReference type="InterPro" id="IPR018087">
    <property type="entry name" value="Glyco_hydro_5_CS"/>
</dbReference>
<feature type="region of interest" description="Disordered" evidence="16">
    <location>
        <begin position="671"/>
        <end position="694"/>
    </location>
</feature>
<dbReference type="PROSITE" id="PS00659">
    <property type="entry name" value="GLYCOSYL_HYDROL_F5"/>
    <property type="match status" value="1"/>
</dbReference>
<dbReference type="PANTHER" id="PTHR31297">
    <property type="entry name" value="GLUCAN ENDO-1,6-BETA-GLUCOSIDASE B"/>
    <property type="match status" value="1"/>
</dbReference>
<keyword evidence="8 17" id="KW-0472">Membrane</keyword>
<gene>
    <name evidence="19" type="ORF">D9756_001169</name>
</gene>
<evidence type="ECO:0000256" key="15">
    <source>
        <dbReference type="ARBA" id="ARBA00041260"/>
    </source>
</evidence>
<accession>A0A8H5G4D3</accession>
<dbReference type="GO" id="GO:0009986">
    <property type="term" value="C:cell surface"/>
    <property type="evidence" value="ECO:0007669"/>
    <property type="project" value="TreeGrafter"/>
</dbReference>
<evidence type="ECO:0000256" key="1">
    <source>
        <dbReference type="ARBA" id="ARBA00004401"/>
    </source>
</evidence>
<comment type="similarity">
    <text evidence="2">Belongs to the glycosyl hydrolase 5 (cellulase A) family.</text>
</comment>
<keyword evidence="6" id="KW-0735">Signal-anchor</keyword>
<keyword evidence="10" id="KW-0326">Glycosidase</keyword>
<keyword evidence="9" id="KW-0325">Glycoprotein</keyword>
<keyword evidence="20" id="KW-1185">Reference proteome</keyword>
<comment type="caution">
    <text evidence="19">The sequence shown here is derived from an EMBL/GenBank/DDBJ whole genome shotgun (WGS) entry which is preliminary data.</text>
</comment>
<evidence type="ECO:0000256" key="3">
    <source>
        <dbReference type="ARBA" id="ARBA00022475"/>
    </source>
</evidence>
<protein>
    <recommendedName>
        <fullName evidence="14">glucan 1,3-beta-glucosidase</fullName>
        <ecNumber evidence="14">3.2.1.58</ecNumber>
    </recommendedName>
    <alternativeName>
        <fullName evidence="15">Exo-1,3-beta-glucanase D</fullName>
    </alternativeName>
</protein>
<sequence>MDSSVPSTQSLRKDFVDQSQSASNKELVNVNEAVSSQRRPLTRRKAFWIILVLAFIVVVLVVVLPVVFLVAKKNNGGSPNTSSGSDHGSGGSAAPLPTGGVTLKTGGDGSTVTTDNGTTFVYQNQFGGYWVQDSANPFNNDARPNSWTPPLNSSWRWGVDRIYGVNLGGLFVLEPFITPELFQRYPNTVDEYTLSQAMAADQANGGLGQLEQHYATFITEEDIAQIAGAGLNFIRIPIAFWAIETWSNEPYFARTSWKYFLRVLDWARKYGLRVCVDFHAAPGSQNGYNHSGKMSSVNFLASNMGLASAERTLYYIRIFTEFLSQPEYSNLVVAFGILNEPLLGTIGQETLTSFYLRAYDTVRSVTGLGEGNGPYIVFGDGFQLGQWSGALQGGDRMILDQHPYFAFGNAGDDPITGAAADGLPGGEWPLRACNAWGPPANQSRRNFGLYFAGELAASPNDCGLFLNGVGNGPSSSQCAEYDAWESYNPAMKQGIENFVLATFDAVQDWFFWTWKIGPSQAGRVETPLWSYQLGLQNGWIPQDPRVASGKCVALGAAQDLFDGNYKPWQTGTPSSIPASSTQAFPWPPAAITSADVPVSLLPTYTNTAPIITLPPQTYTSAPSQVTVSVDGWFDASDTQLGITTIEGCPYPDEYTPTFSVVPTAPCTGPDSAPAAVTPPPAVVTPTPAVATPPA</sequence>
<feature type="compositionally biased region" description="Low complexity" evidence="16">
    <location>
        <begin position="75"/>
        <end position="86"/>
    </location>
</feature>
<dbReference type="GO" id="GO:0005886">
    <property type="term" value="C:plasma membrane"/>
    <property type="evidence" value="ECO:0007669"/>
    <property type="project" value="UniProtKB-SubCell"/>
</dbReference>
<name>A0A8H5G4D3_9AGAR</name>
<evidence type="ECO:0000313" key="19">
    <source>
        <dbReference type="EMBL" id="KAF5358125.1"/>
    </source>
</evidence>
<dbReference type="GO" id="GO:0004338">
    <property type="term" value="F:glucan exo-1,3-beta-glucosidase activity"/>
    <property type="evidence" value="ECO:0007669"/>
    <property type="project" value="UniProtKB-EC"/>
</dbReference>
<dbReference type="AlphaFoldDB" id="A0A8H5G4D3"/>
<organism evidence="19 20">
    <name type="scientific">Leucocoprinus leucothites</name>
    <dbReference type="NCBI Taxonomy" id="201217"/>
    <lineage>
        <taxon>Eukaryota</taxon>
        <taxon>Fungi</taxon>
        <taxon>Dikarya</taxon>
        <taxon>Basidiomycota</taxon>
        <taxon>Agaricomycotina</taxon>
        <taxon>Agaricomycetes</taxon>
        <taxon>Agaricomycetidae</taxon>
        <taxon>Agaricales</taxon>
        <taxon>Agaricineae</taxon>
        <taxon>Agaricaceae</taxon>
        <taxon>Leucocoprinus</taxon>
    </lineage>
</organism>
<keyword evidence="3" id="KW-1003">Cell membrane</keyword>
<proteinExistence type="inferred from homology"/>
<evidence type="ECO:0000256" key="10">
    <source>
        <dbReference type="ARBA" id="ARBA00023295"/>
    </source>
</evidence>
<evidence type="ECO:0000259" key="18">
    <source>
        <dbReference type="Pfam" id="PF00150"/>
    </source>
</evidence>
<dbReference type="Gene3D" id="3.20.20.80">
    <property type="entry name" value="Glycosidases"/>
    <property type="match status" value="1"/>
</dbReference>
<evidence type="ECO:0000256" key="5">
    <source>
        <dbReference type="ARBA" id="ARBA00022801"/>
    </source>
</evidence>
<dbReference type="GO" id="GO:0071555">
    <property type="term" value="P:cell wall organization"/>
    <property type="evidence" value="ECO:0007669"/>
    <property type="project" value="UniProtKB-KW"/>
</dbReference>